<gene>
    <name evidence="3" type="ORF">ENL19_02565</name>
</gene>
<evidence type="ECO:0000256" key="1">
    <source>
        <dbReference type="ARBA" id="ARBA00022679"/>
    </source>
</evidence>
<dbReference type="InterPro" id="IPR001451">
    <property type="entry name" value="Hexapep"/>
</dbReference>
<keyword evidence="1" id="KW-0808">Transferase</keyword>
<dbReference type="SUPFAM" id="SSF51161">
    <property type="entry name" value="Trimeric LpxA-like enzymes"/>
    <property type="match status" value="1"/>
</dbReference>
<dbReference type="GO" id="GO:0016740">
    <property type="term" value="F:transferase activity"/>
    <property type="evidence" value="ECO:0007669"/>
    <property type="project" value="UniProtKB-KW"/>
</dbReference>
<sequence length="162" mass="17382">MEPTSILIPEYNIIIKDTVFGNGVVIWSNVNIYGAEIGSESKIGAFVEIRKGVKIGNKVKIEPLAFLPEGVIVEDCVFVGPNVVFTNDIKPASCDEKGAIIEEYKIVPTLVRERASIGASSVIVCGVTIGRNAMIGAGSVIVKDVPDNAVVYGEKAKIRSYR</sequence>
<dbReference type="InterPro" id="IPR050179">
    <property type="entry name" value="Trans_hexapeptide_repeat"/>
</dbReference>
<name>A0A7C5H614_UNCW3</name>
<dbReference type="EMBL" id="DRTB01000196">
    <property type="protein sequence ID" value="HHE04927.1"/>
    <property type="molecule type" value="Genomic_DNA"/>
</dbReference>
<dbReference type="PANTHER" id="PTHR43300:SF4">
    <property type="entry name" value="ACYL-[ACYL-CARRIER-PROTEIN]--UDP-N-ACETYLGLUCOSAMINE O-ACYLTRANSFERASE"/>
    <property type="match status" value="1"/>
</dbReference>
<keyword evidence="2" id="KW-0677">Repeat</keyword>
<accession>A0A7C5H614</accession>
<evidence type="ECO:0000313" key="3">
    <source>
        <dbReference type="EMBL" id="HHE04927.1"/>
    </source>
</evidence>
<dbReference type="InterPro" id="IPR018357">
    <property type="entry name" value="Hexapep_transf_CS"/>
</dbReference>
<organism evidence="3">
    <name type="scientific">candidate division WOR-3 bacterium</name>
    <dbReference type="NCBI Taxonomy" id="2052148"/>
    <lineage>
        <taxon>Bacteria</taxon>
        <taxon>Bacteria division WOR-3</taxon>
    </lineage>
</organism>
<evidence type="ECO:0000256" key="2">
    <source>
        <dbReference type="ARBA" id="ARBA00022737"/>
    </source>
</evidence>
<dbReference type="InterPro" id="IPR011004">
    <property type="entry name" value="Trimer_LpxA-like_sf"/>
</dbReference>
<dbReference type="Gene3D" id="2.160.10.10">
    <property type="entry name" value="Hexapeptide repeat proteins"/>
    <property type="match status" value="1"/>
</dbReference>
<dbReference type="Proteomes" id="UP000886110">
    <property type="component" value="Unassembled WGS sequence"/>
</dbReference>
<dbReference type="PROSITE" id="PS00101">
    <property type="entry name" value="HEXAPEP_TRANSFERASES"/>
    <property type="match status" value="2"/>
</dbReference>
<proteinExistence type="predicted"/>
<dbReference type="PANTHER" id="PTHR43300">
    <property type="entry name" value="ACETYLTRANSFERASE"/>
    <property type="match status" value="1"/>
</dbReference>
<dbReference type="Pfam" id="PF00132">
    <property type="entry name" value="Hexapep"/>
    <property type="match status" value="3"/>
</dbReference>
<dbReference type="CDD" id="cd03358">
    <property type="entry name" value="LbH_WxcM_N_like"/>
    <property type="match status" value="1"/>
</dbReference>
<comment type="caution">
    <text evidence="3">The sequence shown here is derived from an EMBL/GenBank/DDBJ whole genome shotgun (WGS) entry which is preliminary data.</text>
</comment>
<protein>
    <submittedName>
        <fullName evidence="3">N-acetyltransferase</fullName>
    </submittedName>
</protein>
<dbReference type="AlphaFoldDB" id="A0A7C5H614"/>
<reference evidence="3" key="1">
    <citation type="journal article" date="2020" name="mSystems">
        <title>Genome- and Community-Level Interaction Insights into Carbon Utilization and Element Cycling Functions of Hydrothermarchaeota in Hydrothermal Sediment.</title>
        <authorList>
            <person name="Zhou Z."/>
            <person name="Liu Y."/>
            <person name="Xu W."/>
            <person name="Pan J."/>
            <person name="Luo Z.H."/>
            <person name="Li M."/>
        </authorList>
    </citation>
    <scope>NUCLEOTIDE SEQUENCE [LARGE SCALE GENOMIC DNA]</scope>
    <source>
        <strain evidence="3">HyVt-74</strain>
    </source>
</reference>